<keyword evidence="3" id="KW-1185">Reference proteome</keyword>
<dbReference type="SUPFAM" id="SSF57392">
    <property type="entry name" value="Defensin-like"/>
    <property type="match status" value="1"/>
</dbReference>
<evidence type="ECO:0008006" key="4">
    <source>
        <dbReference type="Google" id="ProtNLM"/>
    </source>
</evidence>
<accession>A0A8C0HA20</accession>
<evidence type="ECO:0000256" key="1">
    <source>
        <dbReference type="SAM" id="SignalP"/>
    </source>
</evidence>
<feature type="chain" id="PRO_5034084526" description="Defensin" evidence="1">
    <location>
        <begin position="24"/>
        <end position="75"/>
    </location>
</feature>
<dbReference type="Ensembl" id="ENSCABT00000022922.1">
    <property type="protein sequence ID" value="ENSCABP00000020920.1"/>
    <property type="gene ID" value="ENSCABG00000015418.1"/>
</dbReference>
<evidence type="ECO:0000313" key="2">
    <source>
        <dbReference type="Ensembl" id="ENSCABP00000020920.1"/>
    </source>
</evidence>
<reference evidence="2" key="1">
    <citation type="submission" date="2025-08" db="UniProtKB">
        <authorList>
            <consortium name="Ensembl"/>
        </authorList>
    </citation>
    <scope>IDENTIFICATION</scope>
</reference>
<proteinExistence type="predicted"/>
<dbReference type="AlphaFoldDB" id="A0A8C0HA20"/>
<organism evidence="2 3">
    <name type="scientific">Chelonoidis abingdonii</name>
    <name type="common">Abingdon island giant tortoise</name>
    <name type="synonym">Testudo abingdonii</name>
    <dbReference type="NCBI Taxonomy" id="106734"/>
    <lineage>
        <taxon>Eukaryota</taxon>
        <taxon>Metazoa</taxon>
        <taxon>Chordata</taxon>
        <taxon>Craniata</taxon>
        <taxon>Vertebrata</taxon>
        <taxon>Euteleostomi</taxon>
        <taxon>Archelosauria</taxon>
        <taxon>Testudinata</taxon>
        <taxon>Testudines</taxon>
        <taxon>Cryptodira</taxon>
        <taxon>Durocryptodira</taxon>
        <taxon>Testudinoidea</taxon>
        <taxon>Testudinidae</taxon>
        <taxon>Chelonoidis</taxon>
    </lineage>
</organism>
<feature type="signal peptide" evidence="1">
    <location>
        <begin position="1"/>
        <end position="23"/>
    </location>
</feature>
<name>A0A8C0HA20_CHEAB</name>
<dbReference type="Gene3D" id="3.10.360.10">
    <property type="entry name" value="Antimicrobial Peptide, Beta-defensin 2, Chain A"/>
    <property type="match status" value="1"/>
</dbReference>
<reference evidence="2" key="2">
    <citation type="submission" date="2025-09" db="UniProtKB">
        <authorList>
            <consortium name="Ensembl"/>
        </authorList>
    </citation>
    <scope>IDENTIFICATION</scope>
</reference>
<evidence type="ECO:0000313" key="3">
    <source>
        <dbReference type="Proteomes" id="UP000694404"/>
    </source>
</evidence>
<dbReference type="Proteomes" id="UP000694404">
    <property type="component" value="Unplaced"/>
</dbReference>
<sequence>PGLHYAFKPILATLFLCAGFTQFINNPISCSHAGGFCHHTCYPTYGYIGTCDFLFKCVCVTSQYKMINSVTEKLE</sequence>
<protein>
    <recommendedName>
        <fullName evidence="4">Defensin</fullName>
    </recommendedName>
</protein>
<keyword evidence="1" id="KW-0732">Signal</keyword>